<protein>
    <submittedName>
        <fullName evidence="3">Drug resistance transporter, EmrB/QacA subfamily</fullName>
    </submittedName>
</protein>
<keyword evidence="2" id="KW-0472">Membrane</keyword>
<proteinExistence type="predicted"/>
<evidence type="ECO:0000313" key="4">
    <source>
        <dbReference type="Proteomes" id="UP000029033"/>
    </source>
</evidence>
<dbReference type="InterPro" id="IPR006938">
    <property type="entry name" value="DUF624"/>
</dbReference>
<name>A0A087D3F8_9BIFI</name>
<dbReference type="STRING" id="158787.BSCA_0395"/>
<feature type="transmembrane region" description="Helical" evidence="2">
    <location>
        <begin position="181"/>
        <end position="201"/>
    </location>
</feature>
<accession>A0A087D3F8</accession>
<evidence type="ECO:0000256" key="1">
    <source>
        <dbReference type="SAM" id="MobiDB-lite"/>
    </source>
</evidence>
<dbReference type="Pfam" id="PF04854">
    <property type="entry name" value="DUF624"/>
    <property type="match status" value="1"/>
</dbReference>
<evidence type="ECO:0000313" key="3">
    <source>
        <dbReference type="EMBL" id="KFI90058.1"/>
    </source>
</evidence>
<keyword evidence="2" id="KW-0812">Transmembrane</keyword>
<feature type="transmembrane region" description="Helical" evidence="2">
    <location>
        <begin position="81"/>
        <end position="100"/>
    </location>
</feature>
<keyword evidence="2" id="KW-1133">Transmembrane helix</keyword>
<organism evidence="3 4">
    <name type="scientific">Bifidobacterium scardovii</name>
    <dbReference type="NCBI Taxonomy" id="158787"/>
    <lineage>
        <taxon>Bacteria</taxon>
        <taxon>Bacillati</taxon>
        <taxon>Actinomycetota</taxon>
        <taxon>Actinomycetes</taxon>
        <taxon>Bifidobacteriales</taxon>
        <taxon>Bifidobacteriaceae</taxon>
        <taxon>Bifidobacterium</taxon>
    </lineage>
</organism>
<feature type="transmembrane region" description="Helical" evidence="2">
    <location>
        <begin position="7"/>
        <end position="27"/>
    </location>
</feature>
<dbReference type="GeneID" id="85166830"/>
<dbReference type="RefSeq" id="WP_144414491.1">
    <property type="nucleotide sequence ID" value="NZ_CAJPMS010000005.1"/>
</dbReference>
<feature type="region of interest" description="Disordered" evidence="1">
    <location>
        <begin position="217"/>
        <end position="239"/>
    </location>
</feature>
<dbReference type="eggNOG" id="COG5578">
    <property type="taxonomic scope" value="Bacteria"/>
</dbReference>
<dbReference type="AlphaFoldDB" id="A0A087D3F8"/>
<reference evidence="3 4" key="1">
    <citation type="submission" date="2014-03" db="EMBL/GenBank/DDBJ databases">
        <title>Genomics of Bifidobacteria.</title>
        <authorList>
            <person name="Ventura M."/>
            <person name="Milani C."/>
            <person name="Lugli G.A."/>
        </authorList>
    </citation>
    <scope>NUCLEOTIDE SEQUENCE [LARGE SCALE GENOMIC DNA]</scope>
    <source>
        <strain evidence="3 4">LMG 21589</strain>
    </source>
</reference>
<dbReference type="OrthoDB" id="3236392at2"/>
<comment type="caution">
    <text evidence="3">The sequence shown here is derived from an EMBL/GenBank/DDBJ whole genome shotgun (WGS) entry which is preliminary data.</text>
</comment>
<feature type="transmembrane region" description="Helical" evidence="2">
    <location>
        <begin position="33"/>
        <end position="53"/>
    </location>
</feature>
<dbReference type="Proteomes" id="UP000029033">
    <property type="component" value="Unassembled WGS sequence"/>
</dbReference>
<dbReference type="EMBL" id="JGZO01000034">
    <property type="protein sequence ID" value="KFI90058.1"/>
    <property type="molecule type" value="Genomic_DNA"/>
</dbReference>
<evidence type="ECO:0000256" key="2">
    <source>
        <dbReference type="SAM" id="Phobius"/>
    </source>
</evidence>
<sequence>MRRFALGYEYFARIILMLMVGQAAFIVHTVMGLVVGGFFPSIAALYTTFRTWLIDVDDRSWSVSRTWVTFHRAWKAELGPANLFGWPQFVVWALLIWDYYLVNWNDMGSIGYAVSGLLLLVNVLYGLFVLVSWAVRANFDEKPMWVVRSSISMVIARPLCSVMIIALLLITAWAYSTWPGLGVALGLTVPVFAVMMAIYSYGRLPGMDVHVLEPVEEKRKKRAQDRAERAEERAERRNR</sequence>
<gene>
    <name evidence="3" type="ORF">BSCA_0395</name>
</gene>
<feature type="transmembrane region" description="Helical" evidence="2">
    <location>
        <begin position="155"/>
        <end position="175"/>
    </location>
</feature>
<feature type="transmembrane region" description="Helical" evidence="2">
    <location>
        <begin position="112"/>
        <end position="135"/>
    </location>
</feature>
<keyword evidence="4" id="KW-1185">Reference proteome</keyword>